<evidence type="ECO:0000259" key="8">
    <source>
        <dbReference type="SMART" id="SM01267"/>
    </source>
</evidence>
<comment type="subcellular location">
    <subcellularLocation>
        <location evidence="1">Nucleus</location>
    </subcellularLocation>
</comment>
<evidence type="ECO:0000256" key="3">
    <source>
        <dbReference type="ARBA" id="ARBA00023015"/>
    </source>
</evidence>
<feature type="domain" description="Beta-trefoil DNA-binding" evidence="9">
    <location>
        <begin position="459"/>
        <end position="764"/>
    </location>
</feature>
<protein>
    <submittedName>
        <fullName evidence="10">Uncharacterized protein</fullName>
    </submittedName>
</protein>
<feature type="domain" description="RBP-J/Cbf11/Cbf12 DNA binding" evidence="8">
    <location>
        <begin position="323"/>
        <end position="475"/>
    </location>
</feature>
<dbReference type="InterPro" id="IPR036358">
    <property type="entry name" value="BTD_sf"/>
</dbReference>
<keyword evidence="3" id="KW-0805">Transcription regulation</keyword>
<dbReference type="GO" id="GO:0005634">
    <property type="term" value="C:nucleus"/>
    <property type="evidence" value="ECO:0007669"/>
    <property type="project" value="UniProtKB-SubCell"/>
</dbReference>
<feature type="compositionally biased region" description="Low complexity" evidence="7">
    <location>
        <begin position="740"/>
        <end position="757"/>
    </location>
</feature>
<dbReference type="InterPro" id="IPR013783">
    <property type="entry name" value="Ig-like_fold"/>
</dbReference>
<comment type="caution">
    <text evidence="10">The sequence shown here is derived from an EMBL/GenBank/DDBJ whole genome shotgun (WGS) entry which is preliminary data.</text>
</comment>
<dbReference type="SMART" id="SM01267">
    <property type="entry name" value="LAG1_DNAbind"/>
    <property type="match status" value="1"/>
</dbReference>
<dbReference type="PANTHER" id="PTHR10665">
    <property type="entry name" value="RECOMBINING BINDING PROTEIN SUPPRESSOR OF HAIRLESS"/>
    <property type="match status" value="1"/>
</dbReference>
<keyword evidence="4" id="KW-0238">DNA-binding</keyword>
<dbReference type="AlphaFoldDB" id="A0AAV4ZWY6"/>
<comment type="similarity">
    <text evidence="2">Belongs to the Su(H) family.</text>
</comment>
<evidence type="ECO:0000313" key="10">
    <source>
        <dbReference type="EMBL" id="GJJ06464.1"/>
    </source>
</evidence>
<dbReference type="Gene3D" id="2.80.10.50">
    <property type="match status" value="1"/>
</dbReference>
<dbReference type="SMART" id="SM01268">
    <property type="entry name" value="BTD"/>
    <property type="match status" value="1"/>
</dbReference>
<dbReference type="InterPro" id="IPR038007">
    <property type="entry name" value="RBP-Jkappa_IPT"/>
</dbReference>
<dbReference type="GO" id="GO:0000978">
    <property type="term" value="F:RNA polymerase II cis-regulatory region sequence-specific DNA binding"/>
    <property type="evidence" value="ECO:0007669"/>
    <property type="project" value="InterPro"/>
</dbReference>
<keyword evidence="6" id="KW-0539">Nucleus</keyword>
<dbReference type="InterPro" id="IPR015350">
    <property type="entry name" value="Beta-trefoil_DNA-bd_dom"/>
</dbReference>
<feature type="compositionally biased region" description="Pro residues" evidence="7">
    <location>
        <begin position="672"/>
        <end position="690"/>
    </location>
</feature>
<evidence type="ECO:0000259" key="9">
    <source>
        <dbReference type="SMART" id="SM01268"/>
    </source>
</evidence>
<dbReference type="InterPro" id="IPR008967">
    <property type="entry name" value="p53-like_TF_DNA-bd_sf"/>
</dbReference>
<dbReference type="SUPFAM" id="SSF110217">
    <property type="entry name" value="DNA-binding protein LAG-1 (CSL)"/>
    <property type="match status" value="1"/>
</dbReference>
<dbReference type="Pfam" id="PF09270">
    <property type="entry name" value="BTD"/>
    <property type="match status" value="1"/>
</dbReference>
<dbReference type="CDD" id="cd00102">
    <property type="entry name" value="IPT"/>
    <property type="match status" value="1"/>
</dbReference>
<dbReference type="SUPFAM" id="SSF49417">
    <property type="entry name" value="p53-like transcription factors"/>
    <property type="match status" value="1"/>
</dbReference>
<feature type="compositionally biased region" description="Low complexity" evidence="7">
    <location>
        <begin position="60"/>
        <end position="73"/>
    </location>
</feature>
<feature type="region of interest" description="Disordered" evidence="7">
    <location>
        <begin position="660"/>
        <end position="761"/>
    </location>
</feature>
<evidence type="ECO:0000256" key="4">
    <source>
        <dbReference type="ARBA" id="ARBA00023125"/>
    </source>
</evidence>
<dbReference type="EMBL" id="BPWL01000001">
    <property type="protein sequence ID" value="GJJ06464.1"/>
    <property type="molecule type" value="Genomic_DNA"/>
</dbReference>
<organism evidence="10 11">
    <name type="scientific">Clathrus columnatus</name>
    <dbReference type="NCBI Taxonomy" id="1419009"/>
    <lineage>
        <taxon>Eukaryota</taxon>
        <taxon>Fungi</taxon>
        <taxon>Dikarya</taxon>
        <taxon>Basidiomycota</taxon>
        <taxon>Agaricomycotina</taxon>
        <taxon>Agaricomycetes</taxon>
        <taxon>Phallomycetidae</taxon>
        <taxon>Phallales</taxon>
        <taxon>Clathraceae</taxon>
        <taxon>Clathrus</taxon>
    </lineage>
</organism>
<dbReference type="Proteomes" id="UP001050691">
    <property type="component" value="Unassembled WGS sequence"/>
</dbReference>
<dbReference type="InterPro" id="IPR037095">
    <property type="entry name" value="RBP-J/Cbf11_DNA-bd_sf"/>
</dbReference>
<dbReference type="Gene3D" id="2.60.40.10">
    <property type="entry name" value="Immunoglobulins"/>
    <property type="match status" value="1"/>
</dbReference>
<keyword evidence="5" id="KW-0804">Transcription</keyword>
<dbReference type="Pfam" id="PF20144">
    <property type="entry name" value="TIG_SUH"/>
    <property type="match status" value="1"/>
</dbReference>
<evidence type="ECO:0000256" key="2">
    <source>
        <dbReference type="ARBA" id="ARBA00009704"/>
    </source>
</evidence>
<accession>A0AAV4ZWY6</accession>
<dbReference type="InterPro" id="IPR015351">
    <property type="entry name" value="RBP-J/Cbf11/Cbf12_DNA-bd"/>
</dbReference>
<feature type="region of interest" description="Disordered" evidence="7">
    <location>
        <begin position="112"/>
        <end position="158"/>
    </location>
</feature>
<evidence type="ECO:0000313" key="11">
    <source>
        <dbReference type="Proteomes" id="UP001050691"/>
    </source>
</evidence>
<evidence type="ECO:0000256" key="5">
    <source>
        <dbReference type="ARBA" id="ARBA00023163"/>
    </source>
</evidence>
<evidence type="ECO:0000256" key="6">
    <source>
        <dbReference type="ARBA" id="ARBA00023242"/>
    </source>
</evidence>
<dbReference type="Gene3D" id="2.60.40.1450">
    <property type="entry name" value="LAG1, DNA binding domain"/>
    <property type="match status" value="1"/>
</dbReference>
<name>A0AAV4ZWY6_9AGAM</name>
<reference evidence="10" key="1">
    <citation type="submission" date="2021-10" db="EMBL/GenBank/DDBJ databases">
        <title>De novo Genome Assembly of Clathrus columnatus (Basidiomycota, Fungi) Using Illumina and Nanopore Sequence Data.</title>
        <authorList>
            <person name="Ogiso-Tanaka E."/>
            <person name="Itagaki H."/>
            <person name="Hosoya T."/>
            <person name="Hosaka K."/>
        </authorList>
    </citation>
    <scope>NUCLEOTIDE SEQUENCE</scope>
    <source>
        <strain evidence="10">MO-923</strain>
    </source>
</reference>
<dbReference type="Pfam" id="PF09271">
    <property type="entry name" value="LAG1-DNAbind"/>
    <property type="match status" value="1"/>
</dbReference>
<feature type="compositionally biased region" description="Polar residues" evidence="7">
    <location>
        <begin position="380"/>
        <end position="397"/>
    </location>
</feature>
<evidence type="ECO:0000256" key="7">
    <source>
        <dbReference type="SAM" id="MobiDB-lite"/>
    </source>
</evidence>
<keyword evidence="11" id="KW-1185">Reference proteome</keyword>
<gene>
    <name evidence="10" type="ORF">Clacol_000656</name>
</gene>
<dbReference type="FunFam" id="2.60.40.1450:FF:000003">
    <property type="entry name" value="Related to J kappa-recombination signal binding protein"/>
    <property type="match status" value="1"/>
</dbReference>
<proteinExistence type="inferred from homology"/>
<dbReference type="InterPro" id="IPR040159">
    <property type="entry name" value="CLS_fam"/>
</dbReference>
<evidence type="ECO:0000256" key="1">
    <source>
        <dbReference type="ARBA" id="ARBA00004123"/>
    </source>
</evidence>
<feature type="region of interest" description="Disordered" evidence="7">
    <location>
        <begin position="54"/>
        <end position="73"/>
    </location>
</feature>
<dbReference type="GO" id="GO:0001228">
    <property type="term" value="F:DNA-binding transcription activator activity, RNA polymerase II-specific"/>
    <property type="evidence" value="ECO:0007669"/>
    <property type="project" value="InterPro"/>
</dbReference>
<sequence length="1044" mass="113492">MEVDESTSFFTPHNNWDDILHPKSMHDMSFHERPMQSNQPQNTYPEIDSSLSALQNGRASSSQHIQRSSQISPVVSSNFENSENLELESQSYDFFASSSNSYGARYRSFSAGSSINPSPSLPPYGQDLLYPNGSNSFHDDSLNGASASPYETDPASPLHRQHYFSGVTPSNVENTHATFNDLMLDRRPSNGEHLDDFSLTSAFGGGSSRFPGYFASHPSGSSMPIRSKPSPEVFRHVAPHATHGYKETNNSSFQDGYQFGVSAPQSELSLRLPVTAMGVDETLSRMKLQPHSGQGGTDLQSFIRPYLEQYMASPNRIAHGERAVIVMSSRVAQKSYGTEKRFLCPPPTAILIGNSWWSETYRRGEEGKLAPPRAVISISGEPSPQETSVEWTGTSGKTFDVNDPPTGTTYIGRCVGKQLYISDVDEKRKKVEALVKIMAPASDDEPERIIGTFTSRPIKVISKPSKKRQSAKNLERSSFKGSDGASLPGIDARHRNATPSFVARTASWDPFVIYIVDVNKPSGGIDVPPPPPPQPDYPSPPPNAIPFTNNGTQIPVYYNQTVVLQCLTSGVVSPVLIIRKVDHATVVVGGGLQEGAKGVPDSYCPPGEVCGDPVSQLHKIAFEVYDAAKSVPPPPGSPGTTGSFLSCMGEKVNTYRPVEGRAWTSSSSSPDSSPPGLPDSPLLSTPPPTGPNGEYFPPSPPDSDYPPSSDGGRVKRGKRNSVSSTTGPIPKAPKGRRRQNSQSSTSSGRQSHSTDSGASSGAVWQVDIGETSVWTIVGTDQVRYNFYVPPVLFDSPHTTSLTSLSFPIPSKTVTPIPGVVKYLMPDRAAEAPKTSCAASRAAMTKPNPLSSKLLTVYGENFSKADPVTVFFGSEPSPHVEIRCTEVLTCLPPENPLPKRTQILLVRGDGVVFPSNLFGVMFVSTEKNWEGIVTDVASYLIVRTLGVDTVHRIDIPPKEMFEQRKPDELASSLEIPFDSTSENSSPIKETESQLIIEGTNFDHGDSMFTEFFNEYIAFDRSFIDRWTGSHVEEPDTITDDEDDDG</sequence>
<feature type="region of interest" description="Disordered" evidence="7">
    <location>
        <begin position="378"/>
        <end position="404"/>
    </location>
</feature>
<feature type="region of interest" description="Disordered" evidence="7">
    <location>
        <begin position="462"/>
        <end position="491"/>
    </location>
</feature>